<evidence type="ECO:0000313" key="10">
    <source>
        <dbReference type="Proteomes" id="UP000225972"/>
    </source>
</evidence>
<name>A0A238JH52_9RHOB</name>
<evidence type="ECO:0000313" key="9">
    <source>
        <dbReference type="EMBL" id="SMX29467.1"/>
    </source>
</evidence>
<keyword evidence="3" id="KW-0378">Hydrolase</keyword>
<comment type="cofactor">
    <cofactor evidence="7">
        <name>Zn(2+)</name>
        <dbReference type="ChEBI" id="CHEBI:29105"/>
    </cofactor>
</comment>
<reference evidence="10" key="1">
    <citation type="submission" date="2017-05" db="EMBL/GenBank/DDBJ databases">
        <authorList>
            <person name="Rodrigo-Torres L."/>
            <person name="Arahal R. D."/>
            <person name="Lucena T."/>
        </authorList>
    </citation>
    <scope>NUCLEOTIDE SEQUENCE [LARGE SCALE GENOMIC DNA]</scope>
    <source>
        <strain evidence="10">CECT 8649</strain>
    </source>
</reference>
<feature type="binding site" evidence="7">
    <location>
        <position position="69"/>
    </location>
    <ligand>
        <name>Zn(2+)</name>
        <dbReference type="ChEBI" id="CHEBI:29105"/>
        <note>catalytic</note>
    </ligand>
</feature>
<feature type="transmembrane region" description="Helical" evidence="8">
    <location>
        <begin position="168"/>
        <end position="186"/>
    </location>
</feature>
<dbReference type="Proteomes" id="UP000225972">
    <property type="component" value="Unassembled WGS sequence"/>
</dbReference>
<feature type="binding site" evidence="7">
    <location>
        <position position="199"/>
    </location>
    <ligand>
        <name>Zn(2+)</name>
        <dbReference type="ChEBI" id="CHEBI:29105"/>
        <note>catalytic</note>
    </ligand>
</feature>
<keyword evidence="5 8" id="KW-0472">Membrane</keyword>
<gene>
    <name evidence="9" type="ORF">TRP8649_03603</name>
</gene>
<feature type="transmembrane region" description="Helical" evidence="8">
    <location>
        <begin position="198"/>
        <end position="218"/>
    </location>
</feature>
<dbReference type="Pfam" id="PF05875">
    <property type="entry name" value="Ceramidase"/>
    <property type="match status" value="1"/>
</dbReference>
<evidence type="ECO:0000256" key="6">
    <source>
        <dbReference type="PIRSR" id="PIRSR608901-1"/>
    </source>
</evidence>
<evidence type="ECO:0000256" key="3">
    <source>
        <dbReference type="ARBA" id="ARBA00022801"/>
    </source>
</evidence>
<dbReference type="EMBL" id="FXXP01000002">
    <property type="protein sequence ID" value="SMX29467.1"/>
    <property type="molecule type" value="Genomic_DNA"/>
</dbReference>
<feature type="transmembrane region" description="Helical" evidence="8">
    <location>
        <begin position="50"/>
        <end position="72"/>
    </location>
</feature>
<accession>A0A238JH52</accession>
<dbReference type="GO" id="GO:0006672">
    <property type="term" value="P:ceramide metabolic process"/>
    <property type="evidence" value="ECO:0007669"/>
    <property type="project" value="InterPro"/>
</dbReference>
<keyword evidence="4 8" id="KW-1133">Transmembrane helix</keyword>
<dbReference type="InterPro" id="IPR008901">
    <property type="entry name" value="ACER"/>
</dbReference>
<evidence type="ECO:0000256" key="4">
    <source>
        <dbReference type="ARBA" id="ARBA00022989"/>
    </source>
</evidence>
<keyword evidence="2 8" id="KW-0812">Transmembrane</keyword>
<feature type="binding site" evidence="7">
    <location>
        <position position="203"/>
    </location>
    <ligand>
        <name>Zn(2+)</name>
        <dbReference type="ChEBI" id="CHEBI:29105"/>
        <note>catalytic</note>
    </ligand>
</feature>
<dbReference type="AlphaFoldDB" id="A0A238JH52"/>
<keyword evidence="6" id="KW-0106">Calcium</keyword>
<dbReference type="OrthoDB" id="277121at2"/>
<evidence type="ECO:0000256" key="2">
    <source>
        <dbReference type="ARBA" id="ARBA00022692"/>
    </source>
</evidence>
<feature type="binding site" evidence="6">
    <location>
        <position position="20"/>
    </location>
    <ligand>
        <name>Ca(2+)</name>
        <dbReference type="ChEBI" id="CHEBI:29108"/>
    </ligand>
</feature>
<organism evidence="9 10">
    <name type="scientific">Pelagimonas phthalicica</name>
    <dbReference type="NCBI Taxonomy" id="1037362"/>
    <lineage>
        <taxon>Bacteria</taxon>
        <taxon>Pseudomonadati</taxon>
        <taxon>Pseudomonadota</taxon>
        <taxon>Alphaproteobacteria</taxon>
        <taxon>Rhodobacterales</taxon>
        <taxon>Roseobacteraceae</taxon>
        <taxon>Pelagimonas</taxon>
    </lineage>
</organism>
<feature type="transmembrane region" description="Helical" evidence="8">
    <location>
        <begin position="145"/>
        <end position="161"/>
    </location>
</feature>
<evidence type="ECO:0000256" key="8">
    <source>
        <dbReference type="SAM" id="Phobius"/>
    </source>
</evidence>
<feature type="transmembrane region" description="Helical" evidence="8">
    <location>
        <begin position="15"/>
        <end position="38"/>
    </location>
</feature>
<dbReference type="GO" id="GO:0016020">
    <property type="term" value="C:membrane"/>
    <property type="evidence" value="ECO:0007669"/>
    <property type="project" value="UniProtKB-SubCell"/>
</dbReference>
<evidence type="ECO:0000256" key="1">
    <source>
        <dbReference type="ARBA" id="ARBA00004141"/>
    </source>
</evidence>
<dbReference type="GO" id="GO:0016811">
    <property type="term" value="F:hydrolase activity, acting on carbon-nitrogen (but not peptide) bonds, in linear amides"/>
    <property type="evidence" value="ECO:0007669"/>
    <property type="project" value="InterPro"/>
</dbReference>
<feature type="transmembrane region" description="Helical" evidence="8">
    <location>
        <begin position="107"/>
        <end position="125"/>
    </location>
</feature>
<keyword evidence="6" id="KW-0479">Metal-binding</keyword>
<keyword evidence="10" id="KW-1185">Reference proteome</keyword>
<dbReference type="GO" id="GO:0046872">
    <property type="term" value="F:metal ion binding"/>
    <property type="evidence" value="ECO:0007669"/>
    <property type="project" value="UniProtKB-KW"/>
</dbReference>
<evidence type="ECO:0000256" key="7">
    <source>
        <dbReference type="PIRSR" id="PIRSR608901-2"/>
    </source>
</evidence>
<comment type="subcellular location">
    <subcellularLocation>
        <location evidence="1">Membrane</location>
        <topology evidence="1">Multi-pass membrane protein</topology>
    </subcellularLocation>
</comment>
<sequence>MWTMPIDLYCERVGVGLWAEPVNALSNLAFLVAALWAWREAGKQGQRRPLIAVLCLLAALIGIGSGLFHTFANGWSEYADVVPIWSFVGLYVLSAIALVGGAAPGRVVRIGVIAAVITVIVVLATSGEGEAHGHSHDPLNGSQQYAPALIALVGFAAITLWRGHAMRFWALGAALCFLVSLGFRTVDLHLCDAVPLGTHFLWHVLNALMVGLLLVGLIRNSPKPEENDSATQQ</sequence>
<proteinExistence type="predicted"/>
<protein>
    <submittedName>
        <fullName evidence="9">Ceramidase</fullName>
    </submittedName>
</protein>
<keyword evidence="7" id="KW-0862">Zinc</keyword>
<evidence type="ECO:0000256" key="5">
    <source>
        <dbReference type="ARBA" id="ARBA00023136"/>
    </source>
</evidence>
<feature type="transmembrane region" description="Helical" evidence="8">
    <location>
        <begin position="84"/>
        <end position="100"/>
    </location>
</feature>